<gene>
    <name evidence="9" type="primary">rne</name>
    <name evidence="9" type="ORF">Schiz_127</name>
</gene>
<dbReference type="CDD" id="cd04453">
    <property type="entry name" value="S1_RNase_E"/>
    <property type="match status" value="1"/>
</dbReference>
<comment type="similarity">
    <text evidence="2">Belongs to the RNase E/G family.</text>
</comment>
<reference evidence="9" key="1">
    <citation type="journal article" date="2016" name="BMC Biol.">
        <title>Parallel evolution of highly conserved plastid genome architecture in red seaweeds and seed plants.</title>
        <authorList>
            <person name="Lee J."/>
            <person name="Cho C.H."/>
            <person name="Park S.I."/>
            <person name="Choi J.W."/>
            <person name="Song H.S."/>
            <person name="West J.A."/>
            <person name="Bhattacharya D."/>
            <person name="Yoon H.S."/>
        </authorList>
    </citation>
    <scope>NUCLEOTIDE SEQUENCE</scope>
</reference>
<dbReference type="InterPro" id="IPR004659">
    <property type="entry name" value="RNase_E/G"/>
</dbReference>
<name>A0A1C9C9E0_9FLOR</name>
<dbReference type="PANTHER" id="PTHR30001:SF0">
    <property type="entry name" value="RIBONUCLEASE G"/>
    <property type="match status" value="1"/>
</dbReference>
<keyword evidence="6" id="KW-0694">RNA-binding</keyword>
<proteinExistence type="inferred from homology"/>
<dbReference type="RefSeq" id="YP_009296075.1">
    <property type="nucleotide sequence ID" value="NC_031169.1"/>
</dbReference>
<evidence type="ECO:0000256" key="3">
    <source>
        <dbReference type="ARBA" id="ARBA00022723"/>
    </source>
</evidence>
<accession>A0A1C9C9E0</accession>
<keyword evidence="3" id="KW-0479">Metal-binding</keyword>
<dbReference type="SMART" id="SM00316">
    <property type="entry name" value="S1"/>
    <property type="match status" value="1"/>
</dbReference>
<protein>
    <submittedName>
        <fullName evidence="9">Ribonuclease E</fullName>
    </submittedName>
</protein>
<organism evidence="9">
    <name type="scientific">Schizymenia dubyi</name>
    <dbReference type="NCBI Taxonomy" id="38368"/>
    <lineage>
        <taxon>Eukaryota</taxon>
        <taxon>Rhodophyta</taxon>
        <taxon>Florideophyceae</taxon>
        <taxon>Rhodymeniophycidae</taxon>
        <taxon>Nemastomatales</taxon>
        <taxon>Schizymeniaceae</taxon>
        <taxon>Schizymenia</taxon>
    </lineage>
</organism>
<dbReference type="InterPro" id="IPR003029">
    <property type="entry name" value="S1_domain"/>
</dbReference>
<evidence type="ECO:0000256" key="5">
    <source>
        <dbReference type="ARBA" id="ARBA00022842"/>
    </source>
</evidence>
<dbReference type="Pfam" id="PF10150">
    <property type="entry name" value="RNase_E_G"/>
    <property type="match status" value="1"/>
</dbReference>
<evidence type="ECO:0000256" key="1">
    <source>
        <dbReference type="ARBA" id="ARBA00001946"/>
    </source>
</evidence>
<sequence>MVKKIIVSHFNNMAAILQNNKIQEIITINNTYQVNDIYIGIVQKIFSSINAAFVKIGQYGKSGFIHISDIKSLKKERHLNHITDILSINQLVLVQVIKEPTNNKGPRLTTNINLLGKYVNLMPFCNTIHVSQKIYDFNERIYLHSFGLLIKPKMMGILIKPSAEGISEDTILRDLNTLKNQWCFIQKAFMASSYPNLLYRDKDLIQKVIRDFYEKDIKKIIIDSEQGLNQINHHLKKWGCISSLTKSKLQLYKKSECILEQFHIKEAISSALKSKVKLESGGHIVIENSEAFTVIDVNSGSFNKSDNSKETILRTNFYAAIEVAYQLKIRNLNGVIIIDFIDMQSKKDQLQLLEHFGKLLKLDDAKPQIVQLSELGLVELTRRRRGQSLKELFHSNSNYQSSTGNFKYLTKKTQPYLPDTLNVYKNINSLFFSKKFNQYVELKVKNLPRESNINTKYLTYFDPINTIYLFNPRANYIVPFGFYSEFIQNQSP</sequence>
<dbReference type="GO" id="GO:0003723">
    <property type="term" value="F:RNA binding"/>
    <property type="evidence" value="ECO:0007669"/>
    <property type="project" value="UniProtKB-KW"/>
</dbReference>
<dbReference type="EMBL" id="KX284712">
    <property type="protein sequence ID" value="AOM65010.1"/>
    <property type="molecule type" value="Genomic_DNA"/>
</dbReference>
<keyword evidence="9" id="KW-0934">Plastid</keyword>
<dbReference type="AlphaFoldDB" id="A0A1C9C9E0"/>
<comment type="function">
    <text evidence="7">Involved in intercistronic processing of primary transcripts from chloroplast operons. The endonucleolytic activity of the enzyme depends on the number of phosphates at the 5' end, is inhibited by structured RNA, and preferentially cleaves A/U-rich sequences.</text>
</comment>
<dbReference type="InterPro" id="IPR019307">
    <property type="entry name" value="RNA-bd_AU-1/RNase_E/G"/>
</dbReference>
<comment type="cofactor">
    <cofactor evidence="1">
        <name>Mg(2+)</name>
        <dbReference type="ChEBI" id="CHEBI:18420"/>
    </cofactor>
</comment>
<evidence type="ECO:0000256" key="7">
    <source>
        <dbReference type="ARBA" id="ARBA00023436"/>
    </source>
</evidence>
<keyword evidence="4" id="KW-0378">Hydrolase</keyword>
<evidence type="ECO:0000256" key="6">
    <source>
        <dbReference type="ARBA" id="ARBA00022884"/>
    </source>
</evidence>
<dbReference type="PANTHER" id="PTHR30001">
    <property type="entry name" value="RIBONUCLEASE"/>
    <property type="match status" value="1"/>
</dbReference>
<evidence type="ECO:0000256" key="2">
    <source>
        <dbReference type="ARBA" id="ARBA00005522"/>
    </source>
</evidence>
<dbReference type="GeneID" id="29072345"/>
<dbReference type="GO" id="GO:0005737">
    <property type="term" value="C:cytoplasm"/>
    <property type="evidence" value="ECO:0007669"/>
    <property type="project" value="TreeGrafter"/>
</dbReference>
<dbReference type="GO" id="GO:0016787">
    <property type="term" value="F:hydrolase activity"/>
    <property type="evidence" value="ECO:0007669"/>
    <property type="project" value="UniProtKB-KW"/>
</dbReference>
<geneLocation type="plastid" evidence="9"/>
<dbReference type="PROSITE" id="PS50126">
    <property type="entry name" value="S1"/>
    <property type="match status" value="1"/>
</dbReference>
<evidence type="ECO:0000256" key="4">
    <source>
        <dbReference type="ARBA" id="ARBA00022801"/>
    </source>
</evidence>
<feature type="domain" description="S1 motif" evidence="8">
    <location>
        <begin position="35"/>
        <end position="111"/>
    </location>
</feature>
<dbReference type="Gene3D" id="2.40.50.140">
    <property type="entry name" value="Nucleic acid-binding proteins"/>
    <property type="match status" value="1"/>
</dbReference>
<dbReference type="InterPro" id="IPR012340">
    <property type="entry name" value="NA-bd_OB-fold"/>
</dbReference>
<dbReference type="SUPFAM" id="SSF50249">
    <property type="entry name" value="Nucleic acid-binding proteins"/>
    <property type="match status" value="1"/>
</dbReference>
<dbReference type="GO" id="GO:0004540">
    <property type="term" value="F:RNA nuclease activity"/>
    <property type="evidence" value="ECO:0007669"/>
    <property type="project" value="InterPro"/>
</dbReference>
<dbReference type="GO" id="GO:0046872">
    <property type="term" value="F:metal ion binding"/>
    <property type="evidence" value="ECO:0007669"/>
    <property type="project" value="UniProtKB-KW"/>
</dbReference>
<dbReference type="GO" id="GO:0006364">
    <property type="term" value="P:rRNA processing"/>
    <property type="evidence" value="ECO:0007669"/>
    <property type="project" value="TreeGrafter"/>
</dbReference>
<keyword evidence="5" id="KW-0460">Magnesium</keyword>
<evidence type="ECO:0000313" key="9">
    <source>
        <dbReference type="EMBL" id="AOM65010.1"/>
    </source>
</evidence>
<dbReference type="NCBIfam" id="TIGR00757">
    <property type="entry name" value="RNaseEG"/>
    <property type="match status" value="1"/>
</dbReference>
<evidence type="ECO:0000259" key="8">
    <source>
        <dbReference type="PROSITE" id="PS50126"/>
    </source>
</evidence>
<dbReference type="Pfam" id="PF00575">
    <property type="entry name" value="S1"/>
    <property type="match status" value="1"/>
</dbReference>